<name>A0A2W5PTX5_RHOSU</name>
<organism evidence="1 2">
    <name type="scientific">Rhodovulum sulfidophilum</name>
    <name type="common">Rhodobacter sulfidophilus</name>
    <dbReference type="NCBI Taxonomy" id="35806"/>
    <lineage>
        <taxon>Bacteria</taxon>
        <taxon>Pseudomonadati</taxon>
        <taxon>Pseudomonadota</taxon>
        <taxon>Alphaproteobacteria</taxon>
        <taxon>Rhodobacterales</taxon>
        <taxon>Paracoccaceae</taxon>
        <taxon>Rhodovulum</taxon>
    </lineage>
</organism>
<evidence type="ECO:0000313" key="1">
    <source>
        <dbReference type="EMBL" id="PZQ48217.1"/>
    </source>
</evidence>
<gene>
    <name evidence="1" type="ORF">DI556_15485</name>
</gene>
<evidence type="ECO:0000313" key="2">
    <source>
        <dbReference type="Proteomes" id="UP000249185"/>
    </source>
</evidence>
<comment type="caution">
    <text evidence="1">The sequence shown here is derived from an EMBL/GenBank/DDBJ whole genome shotgun (WGS) entry which is preliminary data.</text>
</comment>
<reference evidence="1 2" key="1">
    <citation type="submission" date="2017-08" db="EMBL/GenBank/DDBJ databases">
        <title>Infants hospitalized years apart are colonized by the same room-sourced microbial strains.</title>
        <authorList>
            <person name="Brooks B."/>
            <person name="Olm M.R."/>
            <person name="Firek B.A."/>
            <person name="Baker R."/>
            <person name="Thomas B.C."/>
            <person name="Morowitz M.J."/>
            <person name="Banfield J.F."/>
        </authorList>
    </citation>
    <scope>NUCLEOTIDE SEQUENCE [LARGE SCALE GENOMIC DNA]</scope>
    <source>
        <strain evidence="1">S2_005_002_R2_34</strain>
    </source>
</reference>
<sequence>SHGYIGERYDAGPELQFLNARYYDPKLSLFTSPDWLDVTLPGVGTNRFAYAGNSPVNQSDPSGNLLQQWSDGSQEYFSPNTAFHQKVVDGGPEAVAYQQSYLSGYTAGSGSMANYSFGGAPYSGGKPAAPNQGKAASSDAERFGAQSSMAFLPALPLIYEGSVLVVGGLYITATWIQQNPDQVADVLNADADALERVHGNDSRSLRKTELYHLLDVTTGEIRKIGIISADRVPSGRYTASYLAANNVEYLNQHVFNSRYPAVVAQNIELNAYKITHRRYPDLNCSPR</sequence>
<dbReference type="AlphaFoldDB" id="A0A2W5PTX5"/>
<dbReference type="NCBIfam" id="TIGR03696">
    <property type="entry name" value="Rhs_assc_core"/>
    <property type="match status" value="1"/>
</dbReference>
<accession>A0A2W5PTX5</accession>
<protein>
    <recommendedName>
        <fullName evidence="3">RHS repeat-associated core domain-containing protein</fullName>
    </recommendedName>
</protein>
<dbReference type="Gene3D" id="2.180.10.10">
    <property type="entry name" value="RHS repeat-associated core"/>
    <property type="match status" value="1"/>
</dbReference>
<dbReference type="EMBL" id="QFPW01000013">
    <property type="protein sequence ID" value="PZQ48217.1"/>
    <property type="molecule type" value="Genomic_DNA"/>
</dbReference>
<feature type="non-terminal residue" evidence="1">
    <location>
        <position position="1"/>
    </location>
</feature>
<dbReference type="InterPro" id="IPR022385">
    <property type="entry name" value="Rhs_assc_core"/>
</dbReference>
<dbReference type="Proteomes" id="UP000249185">
    <property type="component" value="Unassembled WGS sequence"/>
</dbReference>
<evidence type="ECO:0008006" key="3">
    <source>
        <dbReference type="Google" id="ProtNLM"/>
    </source>
</evidence>
<proteinExistence type="predicted"/>